<dbReference type="PANTHER" id="PTHR35562:SF2">
    <property type="entry name" value="DNA ENDONUCLEASE SMRA-RELATED"/>
    <property type="match status" value="1"/>
</dbReference>
<reference evidence="3" key="1">
    <citation type="submission" date="2019-03" db="EMBL/GenBank/DDBJ databases">
        <title>Lake Tanganyika Metagenome-Assembled Genomes (MAGs).</title>
        <authorList>
            <person name="Tran P."/>
        </authorList>
    </citation>
    <scope>NUCLEOTIDE SEQUENCE</scope>
    <source>
        <strain evidence="3">M_DeepCast_400m_m2_100</strain>
    </source>
</reference>
<organism evidence="3 4">
    <name type="scientific">Eiseniibacteriota bacterium</name>
    <dbReference type="NCBI Taxonomy" id="2212470"/>
    <lineage>
        <taxon>Bacteria</taxon>
        <taxon>Candidatus Eiseniibacteriota</taxon>
    </lineage>
</organism>
<evidence type="ECO:0000313" key="4">
    <source>
        <dbReference type="Proteomes" id="UP000748308"/>
    </source>
</evidence>
<feature type="compositionally biased region" description="Basic and acidic residues" evidence="1">
    <location>
        <begin position="1"/>
        <end position="17"/>
    </location>
</feature>
<feature type="domain" description="Smr" evidence="2">
    <location>
        <begin position="35"/>
        <end position="110"/>
    </location>
</feature>
<dbReference type="Pfam" id="PF01713">
    <property type="entry name" value="Smr"/>
    <property type="match status" value="1"/>
</dbReference>
<comment type="caution">
    <text evidence="3">The sequence shown here is derived from an EMBL/GenBank/DDBJ whole genome shotgun (WGS) entry which is preliminary data.</text>
</comment>
<dbReference type="PANTHER" id="PTHR35562">
    <property type="entry name" value="DNA ENDONUCLEASE SMRA-RELATED"/>
    <property type="match status" value="1"/>
</dbReference>
<dbReference type="PROSITE" id="PS50828">
    <property type="entry name" value="SMR"/>
    <property type="match status" value="1"/>
</dbReference>
<dbReference type="SUPFAM" id="SSF160443">
    <property type="entry name" value="SMR domain-like"/>
    <property type="match status" value="1"/>
</dbReference>
<protein>
    <submittedName>
        <fullName evidence="3">Smr/MutS family protein</fullName>
    </submittedName>
</protein>
<dbReference type="AlphaFoldDB" id="A0A937X8P8"/>
<dbReference type="Gene3D" id="3.30.1370.110">
    <property type="match status" value="1"/>
</dbReference>
<gene>
    <name evidence="3" type="ORF">FJY75_07080</name>
</gene>
<dbReference type="SMART" id="SM00463">
    <property type="entry name" value="SMR"/>
    <property type="match status" value="1"/>
</dbReference>
<feature type="region of interest" description="Disordered" evidence="1">
    <location>
        <begin position="1"/>
        <end position="29"/>
    </location>
</feature>
<evidence type="ECO:0000256" key="1">
    <source>
        <dbReference type="SAM" id="MobiDB-lite"/>
    </source>
</evidence>
<dbReference type="InterPro" id="IPR036063">
    <property type="entry name" value="Smr_dom_sf"/>
</dbReference>
<dbReference type="InterPro" id="IPR002625">
    <property type="entry name" value="Smr_dom"/>
</dbReference>
<proteinExistence type="predicted"/>
<accession>A0A937X8P8</accession>
<name>A0A937X8P8_UNCEI</name>
<dbReference type="Proteomes" id="UP000748308">
    <property type="component" value="Unassembled WGS sequence"/>
</dbReference>
<sequence length="122" mass="13499">MRRRPPDDAALPRRTEGENAGPGGEPHTAPLEEALDLHAFHPRDVREVVTEYLWMASRAGLREVRIIHGKGRGVQRRIVEQLLAQRPEVESFRIATAERGHYGATLVRLRDAAPGDGTAPPA</sequence>
<evidence type="ECO:0000259" key="2">
    <source>
        <dbReference type="PROSITE" id="PS50828"/>
    </source>
</evidence>
<evidence type="ECO:0000313" key="3">
    <source>
        <dbReference type="EMBL" id="MBM3317600.1"/>
    </source>
</evidence>
<dbReference type="EMBL" id="VGIY01000150">
    <property type="protein sequence ID" value="MBM3317600.1"/>
    <property type="molecule type" value="Genomic_DNA"/>
</dbReference>